<feature type="compositionally biased region" description="Low complexity" evidence="3">
    <location>
        <begin position="81"/>
        <end position="90"/>
    </location>
</feature>
<sequence>MSLNLSFVVHGIMGKSSKSKRRASSSDESDSDDERRRRRREKKKSKKASKIVKEMGYSNEQNPFNDANLTEKFVWHKNKNRPTSSTSKSSLSKRRKGGESDEDKREELVREIMKVRRRRDERDAEREEMERLKNEEMRLRDASQYEDWQKKEEDFHLSQARVRSHIRIREGREKPIDLLAKNLMLASLSAVAMIDPTKELTETLAELKHAHVELRPPEELLADLDVRALSELKDEIAEYMDLEGRTGEHFTFWKLLHVICQHEIQRQQRRKSGRGAIHRDVEASITEMLQDKSTAELDEIEGTLAGHDKSGIDVEYYENVLAEIVVQQAKVELRAIHATLLQRLADRVQEQEANAVYAAARKAAAAAGPADEDEIELSEKAKAKQLLDEEFLVDDDSREALAMWTAEMNKGNDDAETQFIDQVDVAAKTLRLAAWSQKYRPRKPRFFNRVKTGYDWNKYNQTHYDGEDSAPPKIVQGYKFNLFYPDLIDKHTTPKYTFEAIPGTTELCILRFSAGPPYVDIAFKVVNQEWEFSHKRGFKCVFDRGVLQLHFTFKRHRYRR</sequence>
<dbReference type="InterPro" id="IPR018816">
    <property type="entry name" value="Cactin_central"/>
</dbReference>
<feature type="compositionally biased region" description="Basic and acidic residues" evidence="3">
    <location>
        <begin position="97"/>
        <end position="106"/>
    </location>
</feature>
<accession>A0A3R6VTG4</accession>
<comment type="caution">
    <text evidence="6">The sequence shown here is derived from an EMBL/GenBank/DDBJ whole genome shotgun (WGS) entry which is preliminary data.</text>
</comment>
<dbReference type="SMART" id="SM01050">
    <property type="entry name" value="CactinC_cactus"/>
    <property type="match status" value="1"/>
</dbReference>
<feature type="compositionally biased region" description="Polar residues" evidence="3">
    <location>
        <begin position="58"/>
        <end position="68"/>
    </location>
</feature>
<dbReference type="InterPro" id="IPR019134">
    <property type="entry name" value="Cactin_C"/>
</dbReference>
<dbReference type="GO" id="GO:0045292">
    <property type="term" value="P:mRNA cis splicing, via spliceosome"/>
    <property type="evidence" value="ECO:0007669"/>
    <property type="project" value="TreeGrafter"/>
</dbReference>
<reference evidence="6 7" key="1">
    <citation type="submission" date="2018-08" db="EMBL/GenBank/DDBJ databases">
        <title>Aphanomyces genome sequencing and annotation.</title>
        <authorList>
            <person name="Minardi D."/>
            <person name="Oidtmann B."/>
            <person name="Van Der Giezen M."/>
            <person name="Studholme D.J."/>
        </authorList>
    </citation>
    <scope>NUCLEOTIDE SEQUENCE [LARGE SCALE GENOMIC DNA]</scope>
    <source>
        <strain evidence="6 7">NJM0002</strain>
    </source>
</reference>
<protein>
    <recommendedName>
        <fullName evidence="2">Splicing factor Cactin</fullName>
    </recommendedName>
</protein>
<keyword evidence="7" id="KW-1185">Reference proteome</keyword>
<gene>
    <name evidence="6" type="ORF">DYB32_007460</name>
</gene>
<dbReference type="EMBL" id="QUSY01000955">
    <property type="protein sequence ID" value="RHY26606.1"/>
    <property type="molecule type" value="Genomic_DNA"/>
</dbReference>
<dbReference type="GO" id="GO:0005681">
    <property type="term" value="C:spliceosomal complex"/>
    <property type="evidence" value="ECO:0007669"/>
    <property type="project" value="TreeGrafter"/>
</dbReference>
<feature type="domain" description="Splicing factor cactin central" evidence="5">
    <location>
        <begin position="138"/>
        <end position="337"/>
    </location>
</feature>
<feature type="domain" description="Splicing factor Cactin C-terminal" evidence="4">
    <location>
        <begin position="435"/>
        <end position="560"/>
    </location>
</feature>
<proteinExistence type="inferred from homology"/>
<dbReference type="Pfam" id="PF09732">
    <property type="entry name" value="CactinC_cactus"/>
    <property type="match status" value="1"/>
</dbReference>
<feature type="region of interest" description="Disordered" evidence="3">
    <location>
        <begin position="12"/>
        <end position="106"/>
    </location>
</feature>
<comment type="similarity">
    <text evidence="1">Belongs to the CACTIN family.</text>
</comment>
<dbReference type="PANTHER" id="PTHR21737:SF4">
    <property type="entry name" value="SPLICING FACTOR CACTIN"/>
    <property type="match status" value="1"/>
</dbReference>
<evidence type="ECO:0000313" key="6">
    <source>
        <dbReference type="EMBL" id="RHY26606.1"/>
    </source>
</evidence>
<dbReference type="PANTHER" id="PTHR21737">
    <property type="entry name" value="POLYGLUTAMINE BINDING PROTEIN 1/MARVEL MEMBRANE-ASSOCIATING DOMAIN CONTAINING 3"/>
    <property type="match status" value="1"/>
</dbReference>
<dbReference type="VEuPathDB" id="FungiDB:H310_13424"/>
<evidence type="ECO:0000256" key="1">
    <source>
        <dbReference type="ARBA" id="ARBA00006895"/>
    </source>
</evidence>
<evidence type="ECO:0000259" key="5">
    <source>
        <dbReference type="Pfam" id="PF10312"/>
    </source>
</evidence>
<dbReference type="GO" id="GO:0005737">
    <property type="term" value="C:cytoplasm"/>
    <property type="evidence" value="ECO:0007669"/>
    <property type="project" value="TreeGrafter"/>
</dbReference>
<name>A0A3R6VTG4_9STRA</name>
<dbReference type="Proteomes" id="UP000285060">
    <property type="component" value="Unassembled WGS sequence"/>
</dbReference>
<dbReference type="Pfam" id="PF10312">
    <property type="entry name" value="Cactin_mid"/>
    <property type="match status" value="1"/>
</dbReference>
<evidence type="ECO:0000259" key="4">
    <source>
        <dbReference type="Pfam" id="PF09732"/>
    </source>
</evidence>
<organism evidence="6 7">
    <name type="scientific">Aphanomyces invadans</name>
    <dbReference type="NCBI Taxonomy" id="157072"/>
    <lineage>
        <taxon>Eukaryota</taxon>
        <taxon>Sar</taxon>
        <taxon>Stramenopiles</taxon>
        <taxon>Oomycota</taxon>
        <taxon>Saprolegniomycetes</taxon>
        <taxon>Saprolegniales</taxon>
        <taxon>Verrucalvaceae</taxon>
        <taxon>Aphanomyces</taxon>
    </lineage>
</organism>
<dbReference type="AlphaFoldDB" id="A0A3R6VTG4"/>
<evidence type="ECO:0000313" key="7">
    <source>
        <dbReference type="Proteomes" id="UP000285060"/>
    </source>
</evidence>
<feature type="compositionally biased region" description="Basic residues" evidence="3">
    <location>
        <begin position="36"/>
        <end position="50"/>
    </location>
</feature>
<evidence type="ECO:0000256" key="2">
    <source>
        <dbReference type="ARBA" id="ARBA00034534"/>
    </source>
</evidence>
<evidence type="ECO:0000256" key="3">
    <source>
        <dbReference type="SAM" id="MobiDB-lite"/>
    </source>
</evidence>